<evidence type="ECO:0000313" key="2">
    <source>
        <dbReference type="Proteomes" id="UP000683360"/>
    </source>
</evidence>
<proteinExistence type="predicted"/>
<gene>
    <name evidence="1" type="ORF">MEDL_68258</name>
</gene>
<organism evidence="1 2">
    <name type="scientific">Mytilus edulis</name>
    <name type="common">Blue mussel</name>
    <dbReference type="NCBI Taxonomy" id="6550"/>
    <lineage>
        <taxon>Eukaryota</taxon>
        <taxon>Metazoa</taxon>
        <taxon>Spiralia</taxon>
        <taxon>Lophotrochozoa</taxon>
        <taxon>Mollusca</taxon>
        <taxon>Bivalvia</taxon>
        <taxon>Autobranchia</taxon>
        <taxon>Pteriomorphia</taxon>
        <taxon>Mytilida</taxon>
        <taxon>Mytiloidea</taxon>
        <taxon>Mytilidae</taxon>
        <taxon>Mytilinae</taxon>
        <taxon>Mytilus</taxon>
    </lineage>
</organism>
<sequence length="201" mass="23668">MQRLEKTLCYKPEVKNCRQKHDPVDEDMSVISWQEWETVKTINPKTKNEISKRQVVSKTGSSKLLITELLEEIEFLSQHLFVAIKRAEDNSDDTAVDEDHGCNGDQVVLDDDCKCNKHSMFEYRCTVRDHSLVKHGSEHLPAVITNIEEEFLWIRNYNSIHKDNWPLQTNEYTTQETDIKRKLELPDLVFSESRYCFKFDI</sequence>
<protein>
    <submittedName>
        <fullName evidence="1">Uncharacterized protein</fullName>
    </submittedName>
</protein>
<reference evidence="1" key="1">
    <citation type="submission" date="2021-03" db="EMBL/GenBank/DDBJ databases">
        <authorList>
            <person name="Bekaert M."/>
        </authorList>
    </citation>
    <scope>NUCLEOTIDE SEQUENCE</scope>
</reference>
<accession>A0A8S3VNV7</accession>
<comment type="caution">
    <text evidence="1">The sequence shown here is derived from an EMBL/GenBank/DDBJ whole genome shotgun (WGS) entry which is preliminary data.</text>
</comment>
<dbReference type="Proteomes" id="UP000683360">
    <property type="component" value="Unassembled WGS sequence"/>
</dbReference>
<dbReference type="AlphaFoldDB" id="A0A8S3VNV7"/>
<evidence type="ECO:0000313" key="1">
    <source>
        <dbReference type="EMBL" id="CAG2256989.1"/>
    </source>
</evidence>
<name>A0A8S3VNV7_MYTED</name>
<keyword evidence="2" id="KW-1185">Reference proteome</keyword>
<dbReference type="EMBL" id="CAJPWZ010003318">
    <property type="protein sequence ID" value="CAG2256989.1"/>
    <property type="molecule type" value="Genomic_DNA"/>
</dbReference>